<gene>
    <name evidence="1" type="ORF">SLEP1_g33900</name>
</gene>
<evidence type="ECO:0000313" key="2">
    <source>
        <dbReference type="Proteomes" id="UP001054252"/>
    </source>
</evidence>
<evidence type="ECO:0000313" key="1">
    <source>
        <dbReference type="EMBL" id="GKV24269.1"/>
    </source>
</evidence>
<proteinExistence type="predicted"/>
<keyword evidence="2" id="KW-1185">Reference proteome</keyword>
<dbReference type="EMBL" id="BPVZ01000065">
    <property type="protein sequence ID" value="GKV24269.1"/>
    <property type="molecule type" value="Genomic_DNA"/>
</dbReference>
<reference evidence="1 2" key="1">
    <citation type="journal article" date="2021" name="Commun. Biol.">
        <title>The genome of Shorea leprosula (Dipterocarpaceae) highlights the ecological relevance of drought in aseasonal tropical rainforests.</title>
        <authorList>
            <person name="Ng K.K.S."/>
            <person name="Kobayashi M.J."/>
            <person name="Fawcett J.A."/>
            <person name="Hatakeyama M."/>
            <person name="Paape T."/>
            <person name="Ng C.H."/>
            <person name="Ang C.C."/>
            <person name="Tnah L.H."/>
            <person name="Lee C.T."/>
            <person name="Nishiyama T."/>
            <person name="Sese J."/>
            <person name="O'Brien M.J."/>
            <person name="Copetti D."/>
            <person name="Mohd Noor M.I."/>
            <person name="Ong R.C."/>
            <person name="Putra M."/>
            <person name="Sireger I.Z."/>
            <person name="Indrioko S."/>
            <person name="Kosugi Y."/>
            <person name="Izuno A."/>
            <person name="Isagi Y."/>
            <person name="Lee S.L."/>
            <person name="Shimizu K.K."/>
        </authorList>
    </citation>
    <scope>NUCLEOTIDE SEQUENCE [LARGE SCALE GENOMIC DNA]</scope>
    <source>
        <strain evidence="1">214</strain>
    </source>
</reference>
<accession>A0AAV5KIC0</accession>
<name>A0AAV5KIC0_9ROSI</name>
<dbReference type="AlphaFoldDB" id="A0AAV5KIC0"/>
<comment type="caution">
    <text evidence="1">The sequence shown here is derived from an EMBL/GenBank/DDBJ whole genome shotgun (WGS) entry which is preliminary data.</text>
</comment>
<organism evidence="1 2">
    <name type="scientific">Rubroshorea leprosula</name>
    <dbReference type="NCBI Taxonomy" id="152421"/>
    <lineage>
        <taxon>Eukaryota</taxon>
        <taxon>Viridiplantae</taxon>
        <taxon>Streptophyta</taxon>
        <taxon>Embryophyta</taxon>
        <taxon>Tracheophyta</taxon>
        <taxon>Spermatophyta</taxon>
        <taxon>Magnoliopsida</taxon>
        <taxon>eudicotyledons</taxon>
        <taxon>Gunneridae</taxon>
        <taxon>Pentapetalae</taxon>
        <taxon>rosids</taxon>
        <taxon>malvids</taxon>
        <taxon>Malvales</taxon>
        <taxon>Dipterocarpaceae</taxon>
        <taxon>Rubroshorea</taxon>
    </lineage>
</organism>
<protein>
    <submittedName>
        <fullName evidence="1">Uncharacterized protein</fullName>
    </submittedName>
</protein>
<sequence length="33" mass="3801">MPEEIEFSPCFPVLRCWSSSSMIFGPHLATSQW</sequence>
<dbReference type="Proteomes" id="UP001054252">
    <property type="component" value="Unassembled WGS sequence"/>
</dbReference>